<evidence type="ECO:0000313" key="2">
    <source>
        <dbReference type="Proteomes" id="UP000193244"/>
    </source>
</evidence>
<organism evidence="1 2">
    <name type="scientific">Agreia pratensis</name>
    <dbReference type="NCBI Taxonomy" id="150121"/>
    <lineage>
        <taxon>Bacteria</taxon>
        <taxon>Bacillati</taxon>
        <taxon>Actinomycetota</taxon>
        <taxon>Actinomycetes</taxon>
        <taxon>Micrococcales</taxon>
        <taxon>Microbacteriaceae</taxon>
        <taxon>Agreia</taxon>
    </lineage>
</organism>
<dbReference type="Proteomes" id="UP000193244">
    <property type="component" value="Unassembled WGS sequence"/>
</dbReference>
<keyword evidence="2" id="KW-1185">Reference proteome</keyword>
<dbReference type="EMBL" id="FXAY01000001">
    <property type="protein sequence ID" value="SMG20332.1"/>
    <property type="molecule type" value="Genomic_DNA"/>
</dbReference>
<accession>A0A1X7IYV1</accession>
<name>A0A1X7IYV1_9MICO</name>
<sequence length="106" mass="10708">MIDETNASAASIDDVVRAVAGVTSVYPQLPEILGLPTAVAGLARDVAAHIGEPTVRIRIGIADADASRAVCERVHAAVLEHLVQQAPVGTPASALPLIAVSVVAIG</sequence>
<dbReference type="AlphaFoldDB" id="A0A1X7IYV1"/>
<reference evidence="2" key="1">
    <citation type="submission" date="2017-04" db="EMBL/GenBank/DDBJ databases">
        <authorList>
            <person name="Varghese N."/>
            <person name="Submissions S."/>
        </authorList>
    </citation>
    <scope>NUCLEOTIDE SEQUENCE [LARGE SCALE GENOMIC DNA]</scope>
    <source>
        <strain evidence="2">VKM Ac-2510</strain>
    </source>
</reference>
<dbReference type="OrthoDB" id="5116464at2"/>
<proteinExistence type="predicted"/>
<dbReference type="RefSeq" id="WP_085483504.1">
    <property type="nucleotide sequence ID" value="NZ_FXAY01000001.1"/>
</dbReference>
<gene>
    <name evidence="1" type="ORF">SAMN06296010_1028</name>
</gene>
<dbReference type="STRING" id="150121.SAMN06296010_1028"/>
<evidence type="ECO:0008006" key="3">
    <source>
        <dbReference type="Google" id="ProtNLM"/>
    </source>
</evidence>
<evidence type="ECO:0000313" key="1">
    <source>
        <dbReference type="EMBL" id="SMG20332.1"/>
    </source>
</evidence>
<protein>
    <recommendedName>
        <fullName evidence="3">Asp23 family, cell envelope-related function</fullName>
    </recommendedName>
</protein>